<dbReference type="GO" id="GO:0005634">
    <property type="term" value="C:nucleus"/>
    <property type="evidence" value="ECO:0007669"/>
    <property type="project" value="TreeGrafter"/>
</dbReference>
<name>A0A8T0ULL4_PANVG</name>
<evidence type="ECO:0000313" key="2">
    <source>
        <dbReference type="EMBL" id="KAG2622885.1"/>
    </source>
</evidence>
<dbReference type="InterPro" id="IPR041412">
    <property type="entry name" value="Xrn1_helical"/>
</dbReference>
<gene>
    <name evidence="2" type="ORF">PVAP13_3KG020354</name>
</gene>
<dbReference type="InterPro" id="IPR027073">
    <property type="entry name" value="5_3_exoribonuclease"/>
</dbReference>
<protein>
    <recommendedName>
        <fullName evidence="1">Xrn1 helical domain-containing protein</fullName>
    </recommendedName>
</protein>
<dbReference type="PANTHER" id="PTHR12341">
    <property type="entry name" value="5'-&gt;3' EXORIBONUCLEASE"/>
    <property type="match status" value="1"/>
</dbReference>
<dbReference type="Pfam" id="PF17846">
    <property type="entry name" value="XRN_M"/>
    <property type="match status" value="2"/>
</dbReference>
<keyword evidence="3" id="KW-1185">Reference proteome</keyword>
<comment type="caution">
    <text evidence="2">The sequence shown here is derived from an EMBL/GenBank/DDBJ whole genome shotgun (WGS) entry which is preliminary data.</text>
</comment>
<sequence length="367" mass="42761">MGNDFIPHIPSLETHECAVDLLIEVYKTTFNKMGGYIVNTDKVKDKHGSYLEISRLEIFFHELSLYEEKNFLKRYELRKDLLKKVYREMLCEASESERPELRRKLDGYLEDHPYDRIRRLGLPGWKSWFHREYFGLKTSNEIVNLQNDMAQKYLEGLCWVFQCYFADVPSWSWYYPFYIAPFVSDLKGLSRFQISFALDKPLRPFDQLMAVLPSRSWLNLPYCYCCKFMGGEEYCPNLQTDMNGRRFLWTGISEERLLASTKAADEELTMDEMRRNTTRQDKIFLHRNSNATGHAHINRVIIQTSYCPLQKLPIDSATSGIGGWLSSDDNAGGLSNSLFPSPIKNLQDITNDQAISATFFNSSTLRQ</sequence>
<organism evidence="2 3">
    <name type="scientific">Panicum virgatum</name>
    <name type="common">Blackwell switchgrass</name>
    <dbReference type="NCBI Taxonomy" id="38727"/>
    <lineage>
        <taxon>Eukaryota</taxon>
        <taxon>Viridiplantae</taxon>
        <taxon>Streptophyta</taxon>
        <taxon>Embryophyta</taxon>
        <taxon>Tracheophyta</taxon>
        <taxon>Spermatophyta</taxon>
        <taxon>Magnoliopsida</taxon>
        <taxon>Liliopsida</taxon>
        <taxon>Poales</taxon>
        <taxon>Poaceae</taxon>
        <taxon>PACMAD clade</taxon>
        <taxon>Panicoideae</taxon>
        <taxon>Panicodae</taxon>
        <taxon>Paniceae</taxon>
        <taxon>Panicinae</taxon>
        <taxon>Panicum</taxon>
        <taxon>Panicum sect. Hiantes</taxon>
    </lineage>
</organism>
<accession>A0A8T0ULL4</accession>
<evidence type="ECO:0000313" key="3">
    <source>
        <dbReference type="Proteomes" id="UP000823388"/>
    </source>
</evidence>
<evidence type="ECO:0000259" key="1">
    <source>
        <dbReference type="Pfam" id="PF17846"/>
    </source>
</evidence>
<feature type="domain" description="Xrn1 helical" evidence="1">
    <location>
        <begin position="105"/>
        <end position="361"/>
    </location>
</feature>
<dbReference type="EMBL" id="CM029041">
    <property type="protein sequence ID" value="KAG2622885.1"/>
    <property type="molecule type" value="Genomic_DNA"/>
</dbReference>
<proteinExistence type="predicted"/>
<dbReference type="AlphaFoldDB" id="A0A8T0ULL4"/>
<reference evidence="2" key="1">
    <citation type="submission" date="2020-05" db="EMBL/GenBank/DDBJ databases">
        <title>WGS assembly of Panicum virgatum.</title>
        <authorList>
            <person name="Lovell J.T."/>
            <person name="Jenkins J."/>
            <person name="Shu S."/>
            <person name="Juenger T.E."/>
            <person name="Schmutz J."/>
        </authorList>
    </citation>
    <scope>NUCLEOTIDE SEQUENCE</scope>
    <source>
        <strain evidence="2">AP13</strain>
    </source>
</reference>
<dbReference type="GO" id="GO:0000956">
    <property type="term" value="P:nuclear-transcribed mRNA catabolic process"/>
    <property type="evidence" value="ECO:0007669"/>
    <property type="project" value="TreeGrafter"/>
</dbReference>
<dbReference type="GO" id="GO:0003723">
    <property type="term" value="F:RNA binding"/>
    <property type="evidence" value="ECO:0007669"/>
    <property type="project" value="TreeGrafter"/>
</dbReference>
<dbReference type="GO" id="GO:0004534">
    <property type="term" value="F:5'-3' RNA exonuclease activity"/>
    <property type="evidence" value="ECO:0007669"/>
    <property type="project" value="TreeGrafter"/>
</dbReference>
<dbReference type="Proteomes" id="UP000823388">
    <property type="component" value="Chromosome 3K"/>
</dbReference>
<feature type="domain" description="Xrn1 helical" evidence="1">
    <location>
        <begin position="2"/>
        <end position="90"/>
    </location>
</feature>
<dbReference type="Gene3D" id="1.25.40.1050">
    <property type="match status" value="1"/>
</dbReference>
<dbReference type="PANTHER" id="PTHR12341:SF39">
    <property type="entry name" value="5'-3' EXORIBONUCLEASE"/>
    <property type="match status" value="1"/>
</dbReference>